<evidence type="ECO:0000256" key="5">
    <source>
        <dbReference type="ARBA" id="ARBA00023136"/>
    </source>
</evidence>
<evidence type="ECO:0000256" key="4">
    <source>
        <dbReference type="ARBA" id="ARBA00023002"/>
    </source>
</evidence>
<dbReference type="GO" id="GO:0008210">
    <property type="term" value="P:estrogen metabolic process"/>
    <property type="evidence" value="ECO:0007669"/>
    <property type="project" value="TreeGrafter"/>
</dbReference>
<gene>
    <name evidence="8" type="ORF">XAT740_LOCUS10837</name>
</gene>
<evidence type="ECO:0000259" key="7">
    <source>
        <dbReference type="Pfam" id="PF01694"/>
    </source>
</evidence>
<reference evidence="8" key="1">
    <citation type="submission" date="2021-02" db="EMBL/GenBank/DDBJ databases">
        <authorList>
            <person name="Nowell W R."/>
        </authorList>
    </citation>
    <scope>NUCLEOTIDE SEQUENCE</scope>
</reference>
<dbReference type="PANTHER" id="PTHR43658:SF8">
    <property type="entry name" value="17-BETA-HYDROXYSTEROID DEHYDROGENASE 14-RELATED"/>
    <property type="match status" value="1"/>
</dbReference>
<dbReference type="GO" id="GO:0006631">
    <property type="term" value="P:fatty acid metabolic process"/>
    <property type="evidence" value="ECO:0007669"/>
    <property type="project" value="TreeGrafter"/>
</dbReference>
<evidence type="ECO:0000256" key="6">
    <source>
        <dbReference type="SAM" id="Phobius"/>
    </source>
</evidence>
<dbReference type="Gene3D" id="1.20.1540.10">
    <property type="entry name" value="Rhomboid-like"/>
    <property type="match status" value="1"/>
</dbReference>
<dbReference type="InterPro" id="IPR002347">
    <property type="entry name" value="SDR_fam"/>
</dbReference>
<keyword evidence="5 6" id="KW-0472">Membrane</keyword>
<dbReference type="Proteomes" id="UP000663828">
    <property type="component" value="Unassembled WGS sequence"/>
</dbReference>
<dbReference type="InterPro" id="IPR020904">
    <property type="entry name" value="Sc_DH/Rdtase_CS"/>
</dbReference>
<keyword evidence="2 6" id="KW-0812">Transmembrane</keyword>
<dbReference type="PRINTS" id="PR00081">
    <property type="entry name" value="GDHRDH"/>
</dbReference>
<dbReference type="InterPro" id="IPR022764">
    <property type="entry name" value="Peptidase_S54_rhomboid_dom"/>
</dbReference>
<dbReference type="SUPFAM" id="SSF144091">
    <property type="entry name" value="Rhomboid-like"/>
    <property type="match status" value="1"/>
</dbReference>
<dbReference type="AlphaFoldDB" id="A0A814DEI1"/>
<dbReference type="Gene3D" id="3.40.50.720">
    <property type="entry name" value="NAD(P)-binding Rossmann-like Domain"/>
    <property type="match status" value="1"/>
</dbReference>
<evidence type="ECO:0000256" key="2">
    <source>
        <dbReference type="ARBA" id="ARBA00022692"/>
    </source>
</evidence>
<evidence type="ECO:0000256" key="3">
    <source>
        <dbReference type="ARBA" id="ARBA00022989"/>
    </source>
</evidence>
<feature type="transmembrane region" description="Helical" evidence="6">
    <location>
        <begin position="238"/>
        <end position="259"/>
    </location>
</feature>
<name>A0A814DEI1_ADIRI</name>
<dbReference type="GO" id="GO:0004252">
    <property type="term" value="F:serine-type endopeptidase activity"/>
    <property type="evidence" value="ECO:0007669"/>
    <property type="project" value="InterPro"/>
</dbReference>
<dbReference type="GO" id="GO:0004303">
    <property type="term" value="F:estradiol 17-beta-dehydrogenase [NAD(P)+] activity"/>
    <property type="evidence" value="ECO:0007669"/>
    <property type="project" value="TreeGrafter"/>
</dbReference>
<dbReference type="Pfam" id="PF00106">
    <property type="entry name" value="adh_short"/>
    <property type="match status" value="2"/>
</dbReference>
<protein>
    <recommendedName>
        <fullName evidence="7">Peptidase S54 rhomboid domain-containing protein</fullName>
    </recommendedName>
</protein>
<feature type="transmembrane region" description="Helical" evidence="6">
    <location>
        <begin position="148"/>
        <end position="167"/>
    </location>
</feature>
<dbReference type="SUPFAM" id="SSF51735">
    <property type="entry name" value="NAD(P)-binding Rossmann-fold domains"/>
    <property type="match status" value="1"/>
</dbReference>
<feature type="transmembrane region" description="Helical" evidence="6">
    <location>
        <begin position="37"/>
        <end position="58"/>
    </location>
</feature>
<keyword evidence="3 6" id="KW-1133">Transmembrane helix</keyword>
<feature type="domain" description="Peptidase S54 rhomboid" evidence="7">
    <location>
        <begin position="76"/>
        <end position="222"/>
    </location>
</feature>
<dbReference type="EMBL" id="CAJNOR010000584">
    <property type="protein sequence ID" value="CAF0954290.1"/>
    <property type="molecule type" value="Genomic_DNA"/>
</dbReference>
<evidence type="ECO:0000256" key="1">
    <source>
        <dbReference type="ARBA" id="ARBA00004141"/>
    </source>
</evidence>
<sequence length="535" mass="58468">MFGSRGRHSHYQQTNRSYYGILLLLAELSHSSHLPPVTLAVIILNVLIYFDIFPLFGFSSNLQSVCVSTHAVLDQGDYMRILLAPLFHGDDMHLYYNMASFLYKGQQLETLFGGRYFAILLPVLTVLSSLMLVILGQVASSLLDNPEYLFTCAVGFSAVIFALKVITTHYTPAYSSNSFLGNFIPISTKYAVWVELIVIQLITPNVSFLGHLAGILVGLLYINGPVRYIYINDFLAELVLIMKGLVTLVTGGAAGLGLACAKRFARQGARVIICDLSSSKGSEIVNQWSTVYASSSNIAINEPDEKLISNASESKVNDANSNTQVDSTPTKPIFLGADVTNEEQVRIMMESIKQKYGRLDVLLNCAGIGIALRTYNINKHSLHDLSEFNRVLNVNVCGTFNTIRWACHIMADNSPNSEGQRGVIVNTGSIAAYEGQIGQVAYAASKGAIVSMTLPLARDLASMGVRVCAISPGVFHTPVLAALPEKIRFLLGNMVPFPRRLGKSDDFARLAQTIVENPYLNGEVIRLDGALRMPP</sequence>
<dbReference type="GO" id="GO:0005739">
    <property type="term" value="C:mitochondrion"/>
    <property type="evidence" value="ECO:0007669"/>
    <property type="project" value="TreeGrafter"/>
</dbReference>
<keyword evidence="9" id="KW-1185">Reference proteome</keyword>
<evidence type="ECO:0000313" key="9">
    <source>
        <dbReference type="Proteomes" id="UP000663828"/>
    </source>
</evidence>
<dbReference type="GO" id="GO:0016020">
    <property type="term" value="C:membrane"/>
    <property type="evidence" value="ECO:0007669"/>
    <property type="project" value="UniProtKB-SubCell"/>
</dbReference>
<proteinExistence type="predicted"/>
<dbReference type="InterPro" id="IPR036291">
    <property type="entry name" value="NAD(P)-bd_dom_sf"/>
</dbReference>
<keyword evidence="4" id="KW-0560">Oxidoreductase</keyword>
<dbReference type="PRINTS" id="PR00080">
    <property type="entry name" value="SDRFAMILY"/>
</dbReference>
<dbReference type="GO" id="GO:0008209">
    <property type="term" value="P:androgen metabolic process"/>
    <property type="evidence" value="ECO:0007669"/>
    <property type="project" value="TreeGrafter"/>
</dbReference>
<feature type="transmembrane region" description="Helical" evidence="6">
    <location>
        <begin position="116"/>
        <end position="136"/>
    </location>
</feature>
<feature type="transmembrane region" description="Helical" evidence="6">
    <location>
        <begin position="179"/>
        <end position="202"/>
    </location>
</feature>
<dbReference type="CDD" id="cd05371">
    <property type="entry name" value="HSD10-like_SDR_c"/>
    <property type="match status" value="1"/>
</dbReference>
<evidence type="ECO:0000313" key="8">
    <source>
        <dbReference type="EMBL" id="CAF0954290.1"/>
    </source>
</evidence>
<dbReference type="InterPro" id="IPR035952">
    <property type="entry name" value="Rhomboid-like_sf"/>
</dbReference>
<comment type="subcellular location">
    <subcellularLocation>
        <location evidence="1">Membrane</location>
        <topology evidence="1">Multi-pass membrane protein</topology>
    </subcellularLocation>
</comment>
<dbReference type="Pfam" id="PF01694">
    <property type="entry name" value="Rhomboid"/>
    <property type="match status" value="1"/>
</dbReference>
<dbReference type="FunFam" id="1.20.1540.10:FF:000008">
    <property type="entry name" value="RHOMBOID-like protein 13"/>
    <property type="match status" value="1"/>
</dbReference>
<organism evidence="8 9">
    <name type="scientific">Adineta ricciae</name>
    <name type="common">Rotifer</name>
    <dbReference type="NCBI Taxonomy" id="249248"/>
    <lineage>
        <taxon>Eukaryota</taxon>
        <taxon>Metazoa</taxon>
        <taxon>Spiralia</taxon>
        <taxon>Gnathifera</taxon>
        <taxon>Rotifera</taxon>
        <taxon>Eurotatoria</taxon>
        <taxon>Bdelloidea</taxon>
        <taxon>Adinetida</taxon>
        <taxon>Adinetidae</taxon>
        <taxon>Adineta</taxon>
    </lineage>
</organism>
<feature type="transmembrane region" description="Helical" evidence="6">
    <location>
        <begin position="208"/>
        <end position="226"/>
    </location>
</feature>
<dbReference type="PANTHER" id="PTHR43658">
    <property type="entry name" value="SHORT-CHAIN DEHYDROGENASE/REDUCTASE"/>
    <property type="match status" value="1"/>
</dbReference>
<dbReference type="PROSITE" id="PS00061">
    <property type="entry name" value="ADH_SHORT"/>
    <property type="match status" value="1"/>
</dbReference>
<comment type="caution">
    <text evidence="8">The sequence shown here is derived from an EMBL/GenBank/DDBJ whole genome shotgun (WGS) entry which is preliminary data.</text>
</comment>
<accession>A0A814DEI1</accession>